<evidence type="ECO:0000256" key="1">
    <source>
        <dbReference type="ARBA" id="ARBA00022679"/>
    </source>
</evidence>
<feature type="compositionally biased region" description="Low complexity" evidence="2">
    <location>
        <begin position="1"/>
        <end position="18"/>
    </location>
</feature>
<keyword evidence="1 3" id="KW-0808">Transferase</keyword>
<name>A0ABM8X9E3_9BURK</name>
<sequence length="419" mass="44486">MKASPAAPTTGFTTGSTTCSDSAQGPLAGVRILDMATVVAGPFAATLCADMGAEVVKLELPDGSDPLRTLAPVKDGSPLYWKVTNRGKRGISLDVRTAQGREIFLRLLPRFDVLVENFRTGTLDRWGLDIGTLRAANPRLVVLRLTGFGQTGPAATRPGFARIFEAMSGFTNLAGTAESGPLHMNYPVGDMIAGLFGAFSIATAIAEQRSGRGTPAREIDLAATEAMFRLLDPLAVEYEQLGQARQRAGNRTTYAAPSNMYRTGDDVWVTVVASSDATFARLAEAMGKPELATSAEYAGNVDRVRNIDRLDAIVAGWFSQHDYAAAGAALERHGVPFSKVFGMADILADPHLCARQVVTRLPDPEFGSLPAPCVVPRFSGHAPPVPRTGPAVGEHNTEVYGELGLDPEAQEALHRAGVI</sequence>
<organism evidence="3 4">
    <name type="scientific">Cupriavidus laharis</name>
    <dbReference type="NCBI Taxonomy" id="151654"/>
    <lineage>
        <taxon>Bacteria</taxon>
        <taxon>Pseudomonadati</taxon>
        <taxon>Pseudomonadota</taxon>
        <taxon>Betaproteobacteria</taxon>
        <taxon>Burkholderiales</taxon>
        <taxon>Burkholderiaceae</taxon>
        <taxon>Cupriavidus</taxon>
    </lineage>
</organism>
<proteinExistence type="predicted"/>
<dbReference type="PANTHER" id="PTHR48228">
    <property type="entry name" value="SUCCINYL-COA--D-CITRAMALATE COA-TRANSFERASE"/>
    <property type="match status" value="1"/>
</dbReference>
<dbReference type="EMBL" id="CAJZAI010000007">
    <property type="protein sequence ID" value="CAG9176584.1"/>
    <property type="molecule type" value="Genomic_DNA"/>
</dbReference>
<gene>
    <name evidence="3" type="primary">smtA_2</name>
    <name evidence="3" type="ORF">LMG23992_03317</name>
</gene>
<dbReference type="Pfam" id="PF02515">
    <property type="entry name" value="CoA_transf_3"/>
    <property type="match status" value="1"/>
</dbReference>
<dbReference type="EC" id="2.8.3.22" evidence="3"/>
<dbReference type="InterPro" id="IPR050509">
    <property type="entry name" value="CoA-transferase_III"/>
</dbReference>
<evidence type="ECO:0000313" key="3">
    <source>
        <dbReference type="EMBL" id="CAG9176584.1"/>
    </source>
</evidence>
<accession>A0ABM8X9E3</accession>
<protein>
    <submittedName>
        <fullName evidence="3">Succinyl-CoA--L-malate CoA-transferase alpha subunit</fullName>
        <ecNumber evidence="3">2.8.3.22</ecNumber>
    </submittedName>
</protein>
<dbReference type="Gene3D" id="3.40.50.10540">
    <property type="entry name" value="Crotonobetainyl-coa:carnitine coa-transferase, domain 1"/>
    <property type="match status" value="1"/>
</dbReference>
<evidence type="ECO:0000313" key="4">
    <source>
        <dbReference type="Proteomes" id="UP000727654"/>
    </source>
</evidence>
<feature type="region of interest" description="Disordered" evidence="2">
    <location>
        <begin position="1"/>
        <end position="20"/>
    </location>
</feature>
<dbReference type="InterPro" id="IPR023606">
    <property type="entry name" value="CoA-Trfase_III_dom_1_sf"/>
</dbReference>
<dbReference type="SUPFAM" id="SSF89796">
    <property type="entry name" value="CoA-transferase family III (CaiB/BaiF)"/>
    <property type="match status" value="1"/>
</dbReference>
<dbReference type="Gene3D" id="3.30.1540.10">
    <property type="entry name" value="formyl-coa transferase, domain 3"/>
    <property type="match status" value="1"/>
</dbReference>
<keyword evidence="4" id="KW-1185">Reference proteome</keyword>
<evidence type="ECO:0000256" key="2">
    <source>
        <dbReference type="SAM" id="MobiDB-lite"/>
    </source>
</evidence>
<reference evidence="3 4" key="1">
    <citation type="submission" date="2021-08" db="EMBL/GenBank/DDBJ databases">
        <authorList>
            <person name="Peeters C."/>
        </authorList>
    </citation>
    <scope>NUCLEOTIDE SEQUENCE [LARGE SCALE GENOMIC DNA]</scope>
    <source>
        <strain evidence="3 4">LMG 23992</strain>
    </source>
</reference>
<dbReference type="Proteomes" id="UP000727654">
    <property type="component" value="Unassembled WGS sequence"/>
</dbReference>
<dbReference type="GO" id="GO:0016740">
    <property type="term" value="F:transferase activity"/>
    <property type="evidence" value="ECO:0007669"/>
    <property type="project" value="UniProtKB-KW"/>
</dbReference>
<dbReference type="InterPro" id="IPR044855">
    <property type="entry name" value="CoA-Trfase_III_dom3_sf"/>
</dbReference>
<comment type="caution">
    <text evidence="3">The sequence shown here is derived from an EMBL/GenBank/DDBJ whole genome shotgun (WGS) entry which is preliminary data.</text>
</comment>
<dbReference type="PANTHER" id="PTHR48228:SF6">
    <property type="entry name" value="L-CARNITINE COA-TRANSFERASE"/>
    <property type="match status" value="1"/>
</dbReference>
<dbReference type="InterPro" id="IPR003673">
    <property type="entry name" value="CoA-Trfase_fam_III"/>
</dbReference>